<evidence type="ECO:0000313" key="10">
    <source>
        <dbReference type="Proteomes" id="UP000261620"/>
    </source>
</evidence>
<keyword evidence="3 6" id="KW-0238">DNA-binding</keyword>
<dbReference type="Proteomes" id="UP000261620">
    <property type="component" value="Unplaced"/>
</dbReference>
<protein>
    <recommendedName>
        <fullName evidence="8">T-box domain-containing protein</fullName>
    </recommendedName>
</protein>
<feature type="region of interest" description="Disordered" evidence="7">
    <location>
        <begin position="1"/>
        <end position="59"/>
    </location>
</feature>
<dbReference type="PROSITE" id="PS01264">
    <property type="entry name" value="TBOX_2"/>
    <property type="match status" value="1"/>
</dbReference>
<accession>A0A3Q3WHN6</accession>
<dbReference type="GO" id="GO:0003007">
    <property type="term" value="P:heart morphogenesis"/>
    <property type="evidence" value="ECO:0007669"/>
    <property type="project" value="TreeGrafter"/>
</dbReference>
<sequence length="212" mass="23497">MRKNLHKSGKINLKQQRTDLPADPAEGESGWSPFVLSSEKRGPDESSPPAELKPGFGGAPPSSVAAGADAYLQGNIRMSLEDPELWRSFHQIGTEMIITKPGRRMFPHCKVQLSGLVPCAKYILLVDMVPEDGFRYKWNKEKWEVAGKAEPQPPCRTYLHPDSPAPGSHWMKQSVSFLKLKLTNNTLDQHGHVSPSLGSEFSFSTTELLDSD</sequence>
<keyword evidence="2" id="KW-0805">Transcription regulation</keyword>
<dbReference type="GO" id="GO:0005634">
    <property type="term" value="C:nucleus"/>
    <property type="evidence" value="ECO:0007669"/>
    <property type="project" value="UniProtKB-SubCell"/>
</dbReference>
<evidence type="ECO:0000313" key="9">
    <source>
        <dbReference type="Ensembl" id="ENSMMOP00000014293.1"/>
    </source>
</evidence>
<dbReference type="InterPro" id="IPR018186">
    <property type="entry name" value="TF_T-box_CS"/>
</dbReference>
<dbReference type="InterPro" id="IPR008967">
    <property type="entry name" value="p53-like_TF_DNA-bd_sf"/>
</dbReference>
<dbReference type="InterPro" id="IPR046360">
    <property type="entry name" value="T-box_DNA-bd"/>
</dbReference>
<evidence type="ECO:0000256" key="4">
    <source>
        <dbReference type="ARBA" id="ARBA00023163"/>
    </source>
</evidence>
<dbReference type="PRINTS" id="PR00937">
    <property type="entry name" value="TBOX"/>
</dbReference>
<dbReference type="InterPro" id="IPR036960">
    <property type="entry name" value="T-box_sf"/>
</dbReference>
<organism evidence="9 10">
    <name type="scientific">Mola mola</name>
    <name type="common">Ocean sunfish</name>
    <name type="synonym">Tetraodon mola</name>
    <dbReference type="NCBI Taxonomy" id="94237"/>
    <lineage>
        <taxon>Eukaryota</taxon>
        <taxon>Metazoa</taxon>
        <taxon>Chordata</taxon>
        <taxon>Craniata</taxon>
        <taxon>Vertebrata</taxon>
        <taxon>Euteleostomi</taxon>
        <taxon>Actinopterygii</taxon>
        <taxon>Neopterygii</taxon>
        <taxon>Teleostei</taxon>
        <taxon>Neoteleostei</taxon>
        <taxon>Acanthomorphata</taxon>
        <taxon>Eupercaria</taxon>
        <taxon>Tetraodontiformes</taxon>
        <taxon>Molidae</taxon>
        <taxon>Mola</taxon>
    </lineage>
</organism>
<dbReference type="SMART" id="SM00425">
    <property type="entry name" value="TBOX"/>
    <property type="match status" value="1"/>
</dbReference>
<reference evidence="9" key="1">
    <citation type="submission" date="2025-08" db="UniProtKB">
        <authorList>
            <consortium name="Ensembl"/>
        </authorList>
    </citation>
    <scope>IDENTIFICATION</scope>
</reference>
<dbReference type="AlphaFoldDB" id="A0A3Q3WHN6"/>
<dbReference type="PANTHER" id="PTHR11267:SF204">
    <property type="entry name" value="SPADETAIL"/>
    <property type="match status" value="1"/>
</dbReference>
<dbReference type="GO" id="GO:0007389">
    <property type="term" value="P:pattern specification process"/>
    <property type="evidence" value="ECO:0007669"/>
    <property type="project" value="TreeGrafter"/>
</dbReference>
<dbReference type="PROSITE" id="PS01283">
    <property type="entry name" value="TBOX_1"/>
    <property type="match status" value="1"/>
</dbReference>
<keyword evidence="5 6" id="KW-0539">Nucleus</keyword>
<comment type="subcellular location">
    <subcellularLocation>
        <location evidence="1 6">Nucleus</location>
    </subcellularLocation>
</comment>
<evidence type="ECO:0000256" key="6">
    <source>
        <dbReference type="PROSITE-ProRule" id="PRU00201"/>
    </source>
</evidence>
<name>A0A3Q3WHN6_MOLML</name>
<evidence type="ECO:0000256" key="3">
    <source>
        <dbReference type="ARBA" id="ARBA00023125"/>
    </source>
</evidence>
<dbReference type="STRING" id="94237.ENSMMOP00000014293"/>
<comment type="caution">
    <text evidence="6">Lacks conserved residue(s) required for the propagation of feature annotation.</text>
</comment>
<keyword evidence="4" id="KW-0804">Transcription</keyword>
<dbReference type="GO" id="GO:0000978">
    <property type="term" value="F:RNA polymerase II cis-regulatory region sequence-specific DNA binding"/>
    <property type="evidence" value="ECO:0007669"/>
    <property type="project" value="InterPro"/>
</dbReference>
<proteinExistence type="predicted"/>
<evidence type="ECO:0000256" key="2">
    <source>
        <dbReference type="ARBA" id="ARBA00023015"/>
    </source>
</evidence>
<evidence type="ECO:0000259" key="8">
    <source>
        <dbReference type="PROSITE" id="PS50252"/>
    </source>
</evidence>
<evidence type="ECO:0000256" key="5">
    <source>
        <dbReference type="ARBA" id="ARBA00023242"/>
    </source>
</evidence>
<dbReference type="GO" id="GO:0000981">
    <property type="term" value="F:DNA-binding transcription factor activity, RNA polymerase II-specific"/>
    <property type="evidence" value="ECO:0007669"/>
    <property type="project" value="TreeGrafter"/>
</dbReference>
<dbReference type="GO" id="GO:0000785">
    <property type="term" value="C:chromatin"/>
    <property type="evidence" value="ECO:0007669"/>
    <property type="project" value="TreeGrafter"/>
</dbReference>
<dbReference type="Gene3D" id="2.60.40.820">
    <property type="entry name" value="Transcription factor, T-box"/>
    <property type="match status" value="1"/>
</dbReference>
<dbReference type="InterPro" id="IPR001699">
    <property type="entry name" value="TF_T-box"/>
</dbReference>
<dbReference type="PROSITE" id="PS50252">
    <property type="entry name" value="TBOX_3"/>
    <property type="match status" value="1"/>
</dbReference>
<reference evidence="9" key="2">
    <citation type="submission" date="2025-09" db="UniProtKB">
        <authorList>
            <consortium name="Ensembl"/>
        </authorList>
    </citation>
    <scope>IDENTIFICATION</scope>
</reference>
<dbReference type="PANTHER" id="PTHR11267">
    <property type="entry name" value="T-BOX PROTEIN-RELATED"/>
    <property type="match status" value="1"/>
</dbReference>
<dbReference type="GO" id="GO:0001708">
    <property type="term" value="P:cell fate specification"/>
    <property type="evidence" value="ECO:0007669"/>
    <property type="project" value="TreeGrafter"/>
</dbReference>
<dbReference type="SUPFAM" id="SSF49417">
    <property type="entry name" value="p53-like transcription factors"/>
    <property type="match status" value="1"/>
</dbReference>
<feature type="domain" description="T-box" evidence="8">
    <location>
        <begin position="80"/>
        <end position="193"/>
    </location>
</feature>
<dbReference type="Ensembl" id="ENSMMOT00000014528.1">
    <property type="protein sequence ID" value="ENSMMOP00000014293.1"/>
    <property type="gene ID" value="ENSMMOG00000010941.1"/>
</dbReference>
<keyword evidence="10" id="KW-1185">Reference proteome</keyword>
<dbReference type="GO" id="GO:0045893">
    <property type="term" value="P:positive regulation of DNA-templated transcription"/>
    <property type="evidence" value="ECO:0007669"/>
    <property type="project" value="InterPro"/>
</dbReference>
<evidence type="ECO:0000256" key="1">
    <source>
        <dbReference type="ARBA" id="ARBA00004123"/>
    </source>
</evidence>
<evidence type="ECO:0000256" key="7">
    <source>
        <dbReference type="SAM" id="MobiDB-lite"/>
    </source>
</evidence>
<dbReference type="Pfam" id="PF00907">
    <property type="entry name" value="T-box"/>
    <property type="match status" value="1"/>
</dbReference>